<evidence type="ECO:0000313" key="6">
    <source>
        <dbReference type="Proteomes" id="UP000614047"/>
    </source>
</evidence>
<organism evidence="5 6">
    <name type="scientific">Actinomadura viridis</name>
    <dbReference type="NCBI Taxonomy" id="58110"/>
    <lineage>
        <taxon>Bacteria</taxon>
        <taxon>Bacillati</taxon>
        <taxon>Actinomycetota</taxon>
        <taxon>Actinomycetes</taxon>
        <taxon>Streptosporangiales</taxon>
        <taxon>Thermomonosporaceae</taxon>
        <taxon>Actinomadura</taxon>
    </lineage>
</organism>
<dbReference type="RefSeq" id="WP_307829294.1">
    <property type="nucleotide sequence ID" value="NZ_BAABES010000023.1"/>
</dbReference>
<dbReference type="GO" id="GO:0003700">
    <property type="term" value="F:DNA-binding transcription factor activity"/>
    <property type="evidence" value="ECO:0007669"/>
    <property type="project" value="InterPro"/>
</dbReference>
<dbReference type="SUPFAM" id="SSF52317">
    <property type="entry name" value="Class I glutamine amidotransferase-like"/>
    <property type="match status" value="1"/>
</dbReference>
<dbReference type="PANTHER" id="PTHR43130">
    <property type="entry name" value="ARAC-FAMILY TRANSCRIPTIONAL REGULATOR"/>
    <property type="match status" value="1"/>
</dbReference>
<dbReference type="InterPro" id="IPR018060">
    <property type="entry name" value="HTH_AraC"/>
</dbReference>
<dbReference type="EMBL" id="JADOUA010000001">
    <property type="protein sequence ID" value="MBG6092935.1"/>
    <property type="molecule type" value="Genomic_DNA"/>
</dbReference>
<dbReference type="SMART" id="SM00342">
    <property type="entry name" value="HTH_ARAC"/>
    <property type="match status" value="1"/>
</dbReference>
<dbReference type="GO" id="GO:0043565">
    <property type="term" value="F:sequence-specific DNA binding"/>
    <property type="evidence" value="ECO:0007669"/>
    <property type="project" value="InterPro"/>
</dbReference>
<dbReference type="Pfam" id="PF01965">
    <property type="entry name" value="DJ-1_PfpI"/>
    <property type="match status" value="1"/>
</dbReference>
<dbReference type="InterPro" id="IPR002818">
    <property type="entry name" value="DJ-1/PfpI"/>
</dbReference>
<dbReference type="InterPro" id="IPR009057">
    <property type="entry name" value="Homeodomain-like_sf"/>
</dbReference>
<dbReference type="Pfam" id="PF12833">
    <property type="entry name" value="HTH_18"/>
    <property type="match status" value="1"/>
</dbReference>
<dbReference type="Proteomes" id="UP000614047">
    <property type="component" value="Unassembled WGS sequence"/>
</dbReference>
<keyword evidence="6" id="KW-1185">Reference proteome</keyword>
<accession>A0A931DMZ5</accession>
<comment type="caution">
    <text evidence="5">The sequence shown here is derived from an EMBL/GenBank/DDBJ whole genome shotgun (WGS) entry which is preliminary data.</text>
</comment>
<evidence type="ECO:0000259" key="4">
    <source>
        <dbReference type="PROSITE" id="PS01124"/>
    </source>
</evidence>
<evidence type="ECO:0000256" key="3">
    <source>
        <dbReference type="SAM" id="MobiDB-lite"/>
    </source>
</evidence>
<protein>
    <submittedName>
        <fullName evidence="5">AraC family transcriptional activator FtrA</fullName>
    </submittedName>
</protein>
<dbReference type="PANTHER" id="PTHR43130:SF3">
    <property type="entry name" value="HTH-TYPE TRANSCRIPTIONAL REGULATOR RV1931C"/>
    <property type="match status" value="1"/>
</dbReference>
<dbReference type="InterPro" id="IPR029062">
    <property type="entry name" value="Class_I_gatase-like"/>
</dbReference>
<evidence type="ECO:0000256" key="1">
    <source>
        <dbReference type="ARBA" id="ARBA00023015"/>
    </source>
</evidence>
<keyword evidence="2" id="KW-0804">Transcription</keyword>
<evidence type="ECO:0000313" key="5">
    <source>
        <dbReference type="EMBL" id="MBG6092935.1"/>
    </source>
</evidence>
<reference evidence="5" key="1">
    <citation type="submission" date="2020-11" db="EMBL/GenBank/DDBJ databases">
        <title>Sequencing the genomes of 1000 actinobacteria strains.</title>
        <authorList>
            <person name="Klenk H.-P."/>
        </authorList>
    </citation>
    <scope>NUCLEOTIDE SEQUENCE</scope>
    <source>
        <strain evidence="5">DSM 43175</strain>
    </source>
</reference>
<dbReference type="Gene3D" id="3.40.50.880">
    <property type="match status" value="1"/>
</dbReference>
<evidence type="ECO:0000256" key="2">
    <source>
        <dbReference type="ARBA" id="ARBA00023163"/>
    </source>
</evidence>
<dbReference type="AlphaFoldDB" id="A0A931DMZ5"/>
<keyword evidence="1" id="KW-0805">Transcription regulation</keyword>
<dbReference type="CDD" id="cd03137">
    <property type="entry name" value="GATase1_AraC_1"/>
    <property type="match status" value="1"/>
</dbReference>
<proteinExistence type="predicted"/>
<dbReference type="InterPro" id="IPR052158">
    <property type="entry name" value="INH-QAR"/>
</dbReference>
<dbReference type="Gene3D" id="1.10.10.60">
    <property type="entry name" value="Homeodomain-like"/>
    <property type="match status" value="2"/>
</dbReference>
<gene>
    <name evidence="5" type="ORF">IW256_007048</name>
</gene>
<name>A0A931DMZ5_9ACTN</name>
<feature type="domain" description="HTH araC/xylS-type" evidence="4">
    <location>
        <begin position="215"/>
        <end position="313"/>
    </location>
</feature>
<feature type="region of interest" description="Disordered" evidence="3">
    <location>
        <begin position="318"/>
        <end position="342"/>
    </location>
</feature>
<dbReference type="PROSITE" id="PS01124">
    <property type="entry name" value="HTH_ARAC_FAMILY_2"/>
    <property type="match status" value="1"/>
</dbReference>
<dbReference type="SUPFAM" id="SSF46689">
    <property type="entry name" value="Homeodomain-like"/>
    <property type="match status" value="2"/>
</dbReference>
<sequence>MGHHRIALIAPRRPNLFELGVAVEIFGSPRSEPPEWYDFTVCSAGTGPGPAEGGLVDVAIADGLEAAEAADTVMVLGSEVEPFEPEVLTAVRQAYERGARIVGLCTGAFVLAAAGVLDGRTATTHWKHAVRLARRHPRTRVHSDVLYVDDGQVLTSAGMSAAVDLCLHIIREDHGVRVARDVARHLVMPPHREGGQAQYIVAPVPELSSSTAGVQRAIDYLGEHLDQDLRVDELAAVAYMSPRNFSRRFRQVTGTTPNRWILDQRLARARELLEETDESIEQVARLSGFGSPVTMRQRFAQILHTSPSAYRRTFRTMGHSAPAGGDGTPIPEIGNRETARTC</sequence>